<dbReference type="WBParaSite" id="GPLIN_000600200">
    <property type="protein sequence ID" value="GPLIN_000600200"/>
    <property type="gene ID" value="GPLIN_000600200"/>
</dbReference>
<sequence>MEDSQKLHTGLVVRTTREYLVIWSNVHDLVRAPEYGLNSQWPLGSWVKYRAIADAKTSNRLDPDACQSFTAYEILREPNSPLPEVNVRRENGDVQIEIVTYVVATPLRYLDSNTILVDDFFLGPILCSDAELIRVFEENLNELIEVRLFISNQIFGYDF</sequence>
<keyword evidence="1" id="KW-1185">Reference proteome</keyword>
<dbReference type="AlphaFoldDB" id="A0A183BZG1"/>
<protein>
    <submittedName>
        <fullName evidence="2">PHB domain-containing protein</fullName>
    </submittedName>
</protein>
<proteinExistence type="predicted"/>
<reference evidence="2" key="2">
    <citation type="submission" date="2016-06" db="UniProtKB">
        <authorList>
            <consortium name="WormBaseParasite"/>
        </authorList>
    </citation>
    <scope>IDENTIFICATION</scope>
</reference>
<dbReference type="Proteomes" id="UP000050741">
    <property type="component" value="Unassembled WGS sequence"/>
</dbReference>
<organism evidence="1 2">
    <name type="scientific">Globodera pallida</name>
    <name type="common">Potato cyst nematode worm</name>
    <name type="synonym">Heterodera pallida</name>
    <dbReference type="NCBI Taxonomy" id="36090"/>
    <lineage>
        <taxon>Eukaryota</taxon>
        <taxon>Metazoa</taxon>
        <taxon>Ecdysozoa</taxon>
        <taxon>Nematoda</taxon>
        <taxon>Chromadorea</taxon>
        <taxon>Rhabditida</taxon>
        <taxon>Tylenchina</taxon>
        <taxon>Tylenchomorpha</taxon>
        <taxon>Tylenchoidea</taxon>
        <taxon>Heteroderidae</taxon>
        <taxon>Heteroderinae</taxon>
        <taxon>Globodera</taxon>
    </lineage>
</organism>
<name>A0A183BZG1_GLOPA</name>
<evidence type="ECO:0000313" key="2">
    <source>
        <dbReference type="WBParaSite" id="GPLIN_000600200"/>
    </source>
</evidence>
<evidence type="ECO:0000313" key="1">
    <source>
        <dbReference type="Proteomes" id="UP000050741"/>
    </source>
</evidence>
<reference evidence="1" key="1">
    <citation type="submission" date="2014-05" db="EMBL/GenBank/DDBJ databases">
        <title>The genome and life-stage specific transcriptomes of Globodera pallida elucidate key aspects of plant parasitism by a cyst nematode.</title>
        <authorList>
            <person name="Cotton J.A."/>
            <person name="Lilley C.J."/>
            <person name="Jones L.M."/>
            <person name="Kikuchi T."/>
            <person name="Reid A.J."/>
            <person name="Thorpe P."/>
            <person name="Tsai I.J."/>
            <person name="Beasley H."/>
            <person name="Blok V."/>
            <person name="Cock P.J.A."/>
            <person name="Van den Akker S.E."/>
            <person name="Holroyd N."/>
            <person name="Hunt M."/>
            <person name="Mantelin S."/>
            <person name="Naghra H."/>
            <person name="Pain A."/>
            <person name="Palomares-Rius J.E."/>
            <person name="Zarowiecki M."/>
            <person name="Berriman M."/>
            <person name="Jones J.T."/>
            <person name="Urwin P.E."/>
        </authorList>
    </citation>
    <scope>NUCLEOTIDE SEQUENCE [LARGE SCALE GENOMIC DNA]</scope>
    <source>
        <strain evidence="1">Lindley</strain>
    </source>
</reference>
<accession>A0A183BZG1</accession>